<dbReference type="Proteomes" id="UP000887575">
    <property type="component" value="Unassembled WGS sequence"/>
</dbReference>
<organism evidence="5 6">
    <name type="scientific">Mesorhabditis belari</name>
    <dbReference type="NCBI Taxonomy" id="2138241"/>
    <lineage>
        <taxon>Eukaryota</taxon>
        <taxon>Metazoa</taxon>
        <taxon>Ecdysozoa</taxon>
        <taxon>Nematoda</taxon>
        <taxon>Chromadorea</taxon>
        <taxon>Rhabditida</taxon>
        <taxon>Rhabditina</taxon>
        <taxon>Rhabditomorpha</taxon>
        <taxon>Rhabditoidea</taxon>
        <taxon>Rhabditidae</taxon>
        <taxon>Mesorhabditinae</taxon>
        <taxon>Mesorhabditis</taxon>
    </lineage>
</organism>
<keyword evidence="2" id="KW-0862">Zinc</keyword>
<dbReference type="PROSITE" id="PS50089">
    <property type="entry name" value="ZF_RING_2"/>
    <property type="match status" value="1"/>
</dbReference>
<evidence type="ECO:0000256" key="2">
    <source>
        <dbReference type="ARBA" id="ARBA00022833"/>
    </source>
</evidence>
<dbReference type="WBParaSite" id="MBELARI_LOCUS18890">
    <property type="protein sequence ID" value="MBELARI_LOCUS18890"/>
    <property type="gene ID" value="MBELARI_LOCUS18890"/>
</dbReference>
<dbReference type="AlphaFoldDB" id="A0AAF3EXF9"/>
<accession>A0AAF3EXF9</accession>
<evidence type="ECO:0000256" key="1">
    <source>
        <dbReference type="ARBA" id="ARBA00022771"/>
    </source>
</evidence>
<feature type="domain" description="RING-type" evidence="4">
    <location>
        <begin position="126"/>
        <end position="167"/>
    </location>
</feature>
<keyword evidence="1 3" id="KW-0863">Zinc-finger</keyword>
<keyword evidence="5" id="KW-1185">Reference proteome</keyword>
<reference evidence="6" key="1">
    <citation type="submission" date="2024-02" db="UniProtKB">
        <authorList>
            <consortium name="WormBaseParasite"/>
        </authorList>
    </citation>
    <scope>IDENTIFICATION</scope>
</reference>
<keyword evidence="1 3" id="KW-0479">Metal-binding</keyword>
<evidence type="ECO:0000313" key="6">
    <source>
        <dbReference type="WBParaSite" id="MBELARI_LOCUS18890"/>
    </source>
</evidence>
<dbReference type="SUPFAM" id="SSF57850">
    <property type="entry name" value="RING/U-box"/>
    <property type="match status" value="1"/>
</dbReference>
<evidence type="ECO:0000259" key="4">
    <source>
        <dbReference type="PROSITE" id="PS50089"/>
    </source>
</evidence>
<dbReference type="GO" id="GO:0008270">
    <property type="term" value="F:zinc ion binding"/>
    <property type="evidence" value="ECO:0007669"/>
    <property type="project" value="UniProtKB-KW"/>
</dbReference>
<evidence type="ECO:0000256" key="3">
    <source>
        <dbReference type="PROSITE-ProRule" id="PRU00175"/>
    </source>
</evidence>
<evidence type="ECO:0000313" key="5">
    <source>
        <dbReference type="Proteomes" id="UP000887575"/>
    </source>
</evidence>
<proteinExistence type="predicted"/>
<sequence length="187" mass="21018">MRSNKPIGIANFVDFVNAMFCVTQPLPARYLFGSENPKIPITRLGPPGTAPVTTIVPSGNSTKLQNKQSPSKAALNSLPAPLKLDKSDFIGFLPFHLEKPYDVPSEKSWTPAIRFYRRMVSYAQPCTLCQKAVMPRGLLVVLPCAHILHPECADEMHFNHRPCDRCDEISLKKKGFLYYVFMLFCCL</sequence>
<dbReference type="InterPro" id="IPR001841">
    <property type="entry name" value="Znf_RING"/>
</dbReference>
<name>A0AAF3EXF9_9BILA</name>
<protein>
    <recommendedName>
        <fullName evidence="4">RING-type domain-containing protein</fullName>
    </recommendedName>
</protein>